<feature type="domain" description="HMA" evidence="7">
    <location>
        <begin position="1"/>
        <end position="66"/>
    </location>
</feature>
<keyword evidence="3" id="KW-0479">Metal-binding</keyword>
<evidence type="ECO:0000259" key="7">
    <source>
        <dbReference type="PROSITE" id="PS50846"/>
    </source>
</evidence>
<feature type="transmembrane region" description="Helical" evidence="6">
    <location>
        <begin position="86"/>
        <end position="104"/>
    </location>
</feature>
<dbReference type="PROSITE" id="PS01047">
    <property type="entry name" value="HMA_1"/>
    <property type="match status" value="1"/>
</dbReference>
<dbReference type="InterPro" id="IPR006121">
    <property type="entry name" value="HMA_dom"/>
</dbReference>
<keyword evidence="5 6" id="KW-0472">Membrane</keyword>
<feature type="transmembrane region" description="Helical" evidence="6">
    <location>
        <begin position="110"/>
        <end position="128"/>
    </location>
</feature>
<dbReference type="Gene3D" id="3.30.70.100">
    <property type="match status" value="1"/>
</dbReference>
<keyword evidence="2 6" id="KW-0812">Transmembrane</keyword>
<protein>
    <submittedName>
        <fullName evidence="8">Heavy metal-associated domain-containing protein</fullName>
    </submittedName>
</protein>
<dbReference type="Pfam" id="PF00403">
    <property type="entry name" value="HMA"/>
    <property type="match status" value="1"/>
</dbReference>
<evidence type="ECO:0000313" key="8">
    <source>
        <dbReference type="EMBL" id="MDT0556242.1"/>
    </source>
</evidence>
<dbReference type="PROSITE" id="PS50846">
    <property type="entry name" value="HMA_2"/>
    <property type="match status" value="1"/>
</dbReference>
<dbReference type="InterPro" id="IPR036163">
    <property type="entry name" value="HMA_dom_sf"/>
</dbReference>
<proteinExistence type="predicted"/>
<dbReference type="CDD" id="cd00371">
    <property type="entry name" value="HMA"/>
    <property type="match status" value="1"/>
</dbReference>
<dbReference type="Proteomes" id="UP001254488">
    <property type="component" value="Unassembled WGS sequence"/>
</dbReference>
<dbReference type="SUPFAM" id="SSF55008">
    <property type="entry name" value="HMA, heavy metal-associated domain"/>
    <property type="match status" value="1"/>
</dbReference>
<gene>
    <name evidence="8" type="ORF">RM538_09515</name>
</gene>
<sequence>MTHTYKVYGMTCNGCKASVEEKLNTIKGVTNVSVDLASEEATITMQDHINIEILREALPEKYKVSEKTSVLNDTNEKTKLQQLQPLFIIFSFIVAITIAINFNTWNLENAMLDFMGLFFFFFSLFKFFDLKGFANSFSMYDPLAKQIPVYGMFYPFLELIVGFLFLIRFEVSILLIVTIILLGITTIGVTKSLLSKNNIKCACLGTTLNLPMTEATFIENAIMIIMAVVLLLKNYAI</sequence>
<keyword evidence="9" id="KW-1185">Reference proteome</keyword>
<evidence type="ECO:0000256" key="3">
    <source>
        <dbReference type="ARBA" id="ARBA00022723"/>
    </source>
</evidence>
<evidence type="ECO:0000256" key="5">
    <source>
        <dbReference type="ARBA" id="ARBA00023136"/>
    </source>
</evidence>
<dbReference type="Pfam" id="PF07291">
    <property type="entry name" value="MauE"/>
    <property type="match status" value="1"/>
</dbReference>
<feature type="transmembrane region" description="Helical" evidence="6">
    <location>
        <begin position="149"/>
        <end position="167"/>
    </location>
</feature>
<organism evidence="8 9">
    <name type="scientific">Patiriisocius hiemis</name>
    <dbReference type="NCBI Taxonomy" id="3075604"/>
    <lineage>
        <taxon>Bacteria</taxon>
        <taxon>Pseudomonadati</taxon>
        <taxon>Bacteroidota</taxon>
        <taxon>Flavobacteriia</taxon>
        <taxon>Flavobacteriales</taxon>
        <taxon>Flavobacteriaceae</taxon>
        <taxon>Patiriisocius</taxon>
    </lineage>
</organism>
<accession>A0ABU2YE10</accession>
<comment type="subcellular location">
    <subcellularLocation>
        <location evidence="1">Membrane</location>
        <topology evidence="1">Multi-pass membrane protein</topology>
    </subcellularLocation>
</comment>
<dbReference type="RefSeq" id="WP_311333194.1">
    <property type="nucleotide sequence ID" value="NZ_JAVRHZ010000005.1"/>
</dbReference>
<evidence type="ECO:0000256" key="4">
    <source>
        <dbReference type="ARBA" id="ARBA00022989"/>
    </source>
</evidence>
<reference evidence="8 9" key="1">
    <citation type="submission" date="2023-09" db="EMBL/GenBank/DDBJ databases">
        <authorList>
            <person name="Rey-Velasco X."/>
        </authorList>
    </citation>
    <scope>NUCLEOTIDE SEQUENCE [LARGE SCALE GENOMIC DNA]</scope>
    <source>
        <strain evidence="8 9">W242</strain>
    </source>
</reference>
<dbReference type="InterPro" id="IPR009908">
    <property type="entry name" value="Methylamine_util_MauE"/>
</dbReference>
<comment type="caution">
    <text evidence="8">The sequence shown here is derived from an EMBL/GenBank/DDBJ whole genome shotgun (WGS) entry which is preliminary data.</text>
</comment>
<evidence type="ECO:0000313" key="9">
    <source>
        <dbReference type="Proteomes" id="UP001254488"/>
    </source>
</evidence>
<dbReference type="EMBL" id="JAVRHZ010000005">
    <property type="protein sequence ID" value="MDT0556242.1"/>
    <property type="molecule type" value="Genomic_DNA"/>
</dbReference>
<evidence type="ECO:0000256" key="2">
    <source>
        <dbReference type="ARBA" id="ARBA00022692"/>
    </source>
</evidence>
<dbReference type="InterPro" id="IPR017969">
    <property type="entry name" value="Heavy-metal-associated_CS"/>
</dbReference>
<evidence type="ECO:0000256" key="6">
    <source>
        <dbReference type="SAM" id="Phobius"/>
    </source>
</evidence>
<evidence type="ECO:0000256" key="1">
    <source>
        <dbReference type="ARBA" id="ARBA00004141"/>
    </source>
</evidence>
<feature type="transmembrane region" description="Helical" evidence="6">
    <location>
        <begin position="173"/>
        <end position="194"/>
    </location>
</feature>
<keyword evidence="4 6" id="KW-1133">Transmembrane helix</keyword>
<feature type="transmembrane region" description="Helical" evidence="6">
    <location>
        <begin position="215"/>
        <end position="236"/>
    </location>
</feature>
<name>A0ABU2YE10_9FLAO</name>